<dbReference type="InterPro" id="IPR014227">
    <property type="entry name" value="YtvI-like"/>
</dbReference>
<dbReference type="PANTHER" id="PTHR21716:SF68">
    <property type="entry name" value="TRANSPORT PROTEIN YTVI-RELATED"/>
    <property type="match status" value="1"/>
</dbReference>
<feature type="transmembrane region" description="Helical" evidence="6">
    <location>
        <begin position="299"/>
        <end position="317"/>
    </location>
</feature>
<feature type="transmembrane region" description="Helical" evidence="6">
    <location>
        <begin position="263"/>
        <end position="292"/>
    </location>
</feature>
<feature type="transmembrane region" description="Helical" evidence="6">
    <location>
        <begin position="12"/>
        <end position="33"/>
    </location>
</feature>
<feature type="transmembrane region" description="Helical" evidence="6">
    <location>
        <begin position="235"/>
        <end position="257"/>
    </location>
</feature>
<dbReference type="EMBL" id="CDRZ01000002">
    <property type="protein sequence ID" value="CEO87351.1"/>
    <property type="molecule type" value="Genomic_DNA"/>
</dbReference>
<dbReference type="Proteomes" id="UP000046155">
    <property type="component" value="Unassembled WGS sequence"/>
</dbReference>
<dbReference type="PANTHER" id="PTHR21716">
    <property type="entry name" value="TRANSMEMBRANE PROTEIN"/>
    <property type="match status" value="1"/>
</dbReference>
<feature type="transmembrane region" description="Helical" evidence="6">
    <location>
        <begin position="80"/>
        <end position="102"/>
    </location>
</feature>
<keyword evidence="4 6" id="KW-1133">Transmembrane helix</keyword>
<evidence type="ECO:0000313" key="8">
    <source>
        <dbReference type="Proteomes" id="UP000046155"/>
    </source>
</evidence>
<evidence type="ECO:0000256" key="6">
    <source>
        <dbReference type="SAM" id="Phobius"/>
    </source>
</evidence>
<dbReference type="InterPro" id="IPR002549">
    <property type="entry name" value="AI-2E-like"/>
</dbReference>
<comment type="similarity">
    <text evidence="2">Belongs to the autoinducer-2 exporter (AI-2E) (TC 2.A.86) family.</text>
</comment>
<protein>
    <submittedName>
        <fullName evidence="7">Putative Sporulation integral membrane protein YtvI</fullName>
    </submittedName>
</protein>
<feature type="transmembrane region" description="Helical" evidence="6">
    <location>
        <begin position="39"/>
        <end position="60"/>
    </location>
</feature>
<evidence type="ECO:0000256" key="3">
    <source>
        <dbReference type="ARBA" id="ARBA00022692"/>
    </source>
</evidence>
<dbReference type="GO" id="GO:0055085">
    <property type="term" value="P:transmembrane transport"/>
    <property type="evidence" value="ECO:0007669"/>
    <property type="project" value="TreeGrafter"/>
</dbReference>
<evidence type="ECO:0000313" key="7">
    <source>
        <dbReference type="EMBL" id="CEO87351.1"/>
    </source>
</evidence>
<gene>
    <name evidence="7" type="ORF">SSCH_100039</name>
</gene>
<keyword evidence="8" id="KW-1185">Reference proteome</keyword>
<dbReference type="NCBIfam" id="TIGR02872">
    <property type="entry name" value="spore_ytvI"/>
    <property type="match status" value="1"/>
</dbReference>
<name>A0A0B7MHC9_9FIRM</name>
<comment type="subcellular location">
    <subcellularLocation>
        <location evidence="1">Membrane</location>
        <topology evidence="1">Multi-pass membrane protein</topology>
    </subcellularLocation>
</comment>
<feature type="transmembrane region" description="Helical" evidence="6">
    <location>
        <begin position="337"/>
        <end position="359"/>
    </location>
</feature>
<evidence type="ECO:0000256" key="5">
    <source>
        <dbReference type="ARBA" id="ARBA00023136"/>
    </source>
</evidence>
<proteinExistence type="inferred from homology"/>
<accession>A0A0B7MHC9</accession>
<evidence type="ECO:0000256" key="4">
    <source>
        <dbReference type="ARBA" id="ARBA00022989"/>
    </source>
</evidence>
<keyword evidence="3 6" id="KW-0812">Transmembrane</keyword>
<evidence type="ECO:0000256" key="2">
    <source>
        <dbReference type="ARBA" id="ARBA00009773"/>
    </source>
</evidence>
<evidence type="ECO:0000256" key="1">
    <source>
        <dbReference type="ARBA" id="ARBA00004141"/>
    </source>
</evidence>
<sequence>MSPSLEKALMTLLKTVIILLAGAGIYFFVQYFWPLLSSMISTSLIIALPLLFAYLVAVLLNPVINIFENKLHLSRTLGTLISLVLFLTLIGGVVYLLVFNLISEMVDLSVTLSNYSDEWNHWSFNNVIDKFQVFLERLHIPSQFVKETMEDFWKSLDVVRDVVAVLLTQFFNFIKALPQYFILLVVTLIASFFFARDYEQIKANVSGLIIRWMPDKWEAGTRRVGQGLQRALHGYIRAILILISITGFLTLIGLSILGVRYAFILALLMALLDLLPIVGPGTVFVPWALLMFLTGSPGLGIGLLILYGIIVIVRQMLEPKVVGEHIGLHPLTTLVSLYLGFTIFGFWGLILGPAVVIIYKAFEENN</sequence>
<dbReference type="GO" id="GO:0016020">
    <property type="term" value="C:membrane"/>
    <property type="evidence" value="ECO:0007669"/>
    <property type="project" value="UniProtKB-SubCell"/>
</dbReference>
<organism evidence="7 8">
    <name type="scientific">Syntrophaceticus schinkii</name>
    <dbReference type="NCBI Taxonomy" id="499207"/>
    <lineage>
        <taxon>Bacteria</taxon>
        <taxon>Bacillati</taxon>
        <taxon>Bacillota</taxon>
        <taxon>Clostridia</taxon>
        <taxon>Thermoanaerobacterales</taxon>
        <taxon>Thermoanaerobacterales Family III. Incertae Sedis</taxon>
        <taxon>Syntrophaceticus</taxon>
    </lineage>
</organism>
<keyword evidence="5 6" id="KW-0472">Membrane</keyword>
<dbReference type="RefSeq" id="WP_044663730.1">
    <property type="nucleotide sequence ID" value="NZ_CDRZ01000002.1"/>
</dbReference>
<dbReference type="Pfam" id="PF01594">
    <property type="entry name" value="AI-2E_transport"/>
    <property type="match status" value="1"/>
</dbReference>
<feature type="transmembrane region" description="Helical" evidence="6">
    <location>
        <begin position="177"/>
        <end position="195"/>
    </location>
</feature>
<dbReference type="AlphaFoldDB" id="A0A0B7MHC9"/>
<reference evidence="8" key="1">
    <citation type="submission" date="2015-01" db="EMBL/GenBank/DDBJ databases">
        <authorList>
            <person name="Manzoor Shahid"/>
            <person name="Zubair Saima"/>
        </authorList>
    </citation>
    <scope>NUCLEOTIDE SEQUENCE [LARGE SCALE GENOMIC DNA]</scope>
    <source>
        <strain evidence="8">Sp3</strain>
    </source>
</reference>